<feature type="domain" description="NADPH-dependent FMN reductase-like" evidence="1">
    <location>
        <begin position="1"/>
        <end position="139"/>
    </location>
</feature>
<dbReference type="Pfam" id="PF03358">
    <property type="entry name" value="FMN_red"/>
    <property type="match status" value="1"/>
</dbReference>
<evidence type="ECO:0000313" key="2">
    <source>
        <dbReference type="EMBL" id="KAA0021592.1"/>
    </source>
</evidence>
<evidence type="ECO:0000313" key="3">
    <source>
        <dbReference type="Proteomes" id="UP000322244"/>
    </source>
</evidence>
<name>A0A5A7S8X1_9NOCA</name>
<dbReference type="GO" id="GO:0010181">
    <property type="term" value="F:FMN binding"/>
    <property type="evidence" value="ECO:0007669"/>
    <property type="project" value="TreeGrafter"/>
</dbReference>
<dbReference type="Gene3D" id="3.40.50.360">
    <property type="match status" value="1"/>
</dbReference>
<dbReference type="PANTHER" id="PTHR30543">
    <property type="entry name" value="CHROMATE REDUCTASE"/>
    <property type="match status" value="1"/>
</dbReference>
<accession>A0A5A7S8X1</accession>
<organism evidence="2 3">
    <name type="scientific">Antrihabitans cavernicola</name>
    <dbReference type="NCBI Taxonomy" id="2495913"/>
    <lineage>
        <taxon>Bacteria</taxon>
        <taxon>Bacillati</taxon>
        <taxon>Actinomycetota</taxon>
        <taxon>Actinomycetes</taxon>
        <taxon>Mycobacteriales</taxon>
        <taxon>Nocardiaceae</taxon>
        <taxon>Antrihabitans</taxon>
    </lineage>
</organism>
<dbReference type="EMBL" id="VLNY01000009">
    <property type="protein sequence ID" value="KAA0021592.1"/>
    <property type="molecule type" value="Genomic_DNA"/>
</dbReference>
<proteinExistence type="predicted"/>
<dbReference type="SUPFAM" id="SSF52218">
    <property type="entry name" value="Flavoproteins"/>
    <property type="match status" value="1"/>
</dbReference>
<dbReference type="InterPro" id="IPR005025">
    <property type="entry name" value="FMN_Rdtase-like_dom"/>
</dbReference>
<reference evidence="2 3" key="1">
    <citation type="submission" date="2019-07" db="EMBL/GenBank/DDBJ databases">
        <title>Rhodococcus cavernicolus sp. nov., isolated from a cave.</title>
        <authorList>
            <person name="Lee S.D."/>
        </authorList>
    </citation>
    <scope>NUCLEOTIDE SEQUENCE [LARGE SCALE GENOMIC DNA]</scope>
    <source>
        <strain evidence="2 3">C1-24</strain>
    </source>
</reference>
<keyword evidence="3" id="KW-1185">Reference proteome</keyword>
<dbReference type="PANTHER" id="PTHR30543:SF21">
    <property type="entry name" value="NAD(P)H-DEPENDENT FMN REDUCTASE LOT6"/>
    <property type="match status" value="1"/>
</dbReference>
<evidence type="ECO:0000259" key="1">
    <source>
        <dbReference type="Pfam" id="PF03358"/>
    </source>
</evidence>
<dbReference type="GO" id="GO:0005829">
    <property type="term" value="C:cytosol"/>
    <property type="evidence" value="ECO:0007669"/>
    <property type="project" value="TreeGrafter"/>
</dbReference>
<dbReference type="AlphaFoldDB" id="A0A5A7S8X1"/>
<dbReference type="InterPro" id="IPR029039">
    <property type="entry name" value="Flavoprotein-like_sf"/>
</dbReference>
<dbReference type="GO" id="GO:0016491">
    <property type="term" value="F:oxidoreductase activity"/>
    <property type="evidence" value="ECO:0007669"/>
    <property type="project" value="InterPro"/>
</dbReference>
<gene>
    <name evidence="2" type="ORF">FOY51_18270</name>
</gene>
<dbReference type="InterPro" id="IPR050712">
    <property type="entry name" value="NAD(P)H-dep_reductase"/>
</dbReference>
<dbReference type="Proteomes" id="UP000322244">
    <property type="component" value="Unassembled WGS sequence"/>
</dbReference>
<dbReference type="OrthoDB" id="9812295at2"/>
<sequence>MRIVLISGSTRSGSTNTATLRTVAASVPDGVVTELYDGLADLPAFNPDDDQEPLPATVAALRNSVAAADAVLFCTPEYAGTLPGSFKNLLDWLVGSIVMSDKPTGWINVASVAAPNGGSGAHDAMRTVLGYIQAKIVDDACIRMPLSRNDVGADGLLVGYSDQLEAVVAALGRA</sequence>
<comment type="caution">
    <text evidence="2">The sequence shown here is derived from an EMBL/GenBank/DDBJ whole genome shotgun (WGS) entry which is preliminary data.</text>
</comment>
<protein>
    <submittedName>
        <fullName evidence="2">NAD(P)H-dependent oxidoreductase</fullName>
    </submittedName>
</protein>